<sequence>MKKSVRQNLRGLTKQEYEILKKMSHKSKDLYNETLYEKRQYFFNNGEYLNYYKTYKRLKDESENYEVLISQAAQQTMKHVDKAFKSFFKLIEKNKEGKYDAEASPPRYLEKDGYFSLIFPKSKLPG</sequence>
<evidence type="ECO:0000313" key="2">
    <source>
        <dbReference type="Proteomes" id="UP000185744"/>
    </source>
</evidence>
<gene>
    <name evidence="1" type="ORF">BTN85_0697</name>
</gene>
<dbReference type="Proteomes" id="UP000185744">
    <property type="component" value="Unassembled WGS sequence"/>
</dbReference>
<organism evidence="1 2">
    <name type="scientific">Methanohalarchaeum thermophilum</name>
    <dbReference type="NCBI Taxonomy" id="1903181"/>
    <lineage>
        <taxon>Archaea</taxon>
        <taxon>Methanobacteriati</taxon>
        <taxon>Methanobacteriota</taxon>
        <taxon>Methanonatronarchaeia</taxon>
        <taxon>Methanonatronarchaeales</taxon>
        <taxon>Methanonatronarchaeaceae</taxon>
        <taxon>Candidatus Methanohalarchaeum</taxon>
    </lineage>
</organism>
<comment type="caution">
    <text evidence="1">The sequence shown here is derived from an EMBL/GenBank/DDBJ whole genome shotgun (WGS) entry which is preliminary data.</text>
</comment>
<dbReference type="InParanoid" id="A0A1Q6DV09"/>
<keyword evidence="2" id="KW-1185">Reference proteome</keyword>
<evidence type="ECO:0000313" key="1">
    <source>
        <dbReference type="EMBL" id="OKY78211.1"/>
    </source>
</evidence>
<accession>A0A1Q6DV09</accession>
<reference evidence="1" key="1">
    <citation type="submission" date="2016-12" db="EMBL/GenBank/DDBJ databases">
        <title>Discovery of methanogenic haloarchaea.</title>
        <authorList>
            <person name="Sorokin D.Y."/>
            <person name="Makarova K.S."/>
            <person name="Abbas B."/>
            <person name="Ferrer M."/>
            <person name="Golyshin P.N."/>
        </authorList>
    </citation>
    <scope>NUCLEOTIDE SEQUENCE [LARGE SCALE GENOMIC DNA]</scope>
    <source>
        <strain evidence="1">HMET1</strain>
    </source>
</reference>
<protein>
    <submittedName>
        <fullName evidence="1">IS605 OrfB-like transposable element containing RNAse H-like and Zn finger domain</fullName>
    </submittedName>
</protein>
<dbReference type="EMBL" id="MSDW01000001">
    <property type="protein sequence ID" value="OKY78211.1"/>
    <property type="molecule type" value="Genomic_DNA"/>
</dbReference>
<proteinExistence type="predicted"/>
<dbReference type="STRING" id="1903181.BTN85_0697"/>
<dbReference type="AlphaFoldDB" id="A0A1Q6DV09"/>
<name>A0A1Q6DV09_METT1</name>